<feature type="non-terminal residue" evidence="1">
    <location>
        <position position="1"/>
    </location>
</feature>
<protein>
    <submittedName>
        <fullName evidence="1">Uncharacterized protein</fullName>
    </submittedName>
</protein>
<keyword evidence="2" id="KW-1185">Reference proteome</keyword>
<proteinExistence type="predicted"/>
<name>A0A820KKC3_9BILA</name>
<reference evidence="1" key="1">
    <citation type="submission" date="2021-02" db="EMBL/GenBank/DDBJ databases">
        <authorList>
            <person name="Nowell W R."/>
        </authorList>
    </citation>
    <scope>NUCLEOTIDE SEQUENCE</scope>
</reference>
<dbReference type="Proteomes" id="UP000663866">
    <property type="component" value="Unassembled WGS sequence"/>
</dbReference>
<evidence type="ECO:0000313" key="2">
    <source>
        <dbReference type="Proteomes" id="UP000663866"/>
    </source>
</evidence>
<organism evidence="1 2">
    <name type="scientific">Rotaria magnacalcarata</name>
    <dbReference type="NCBI Taxonomy" id="392030"/>
    <lineage>
        <taxon>Eukaryota</taxon>
        <taxon>Metazoa</taxon>
        <taxon>Spiralia</taxon>
        <taxon>Gnathifera</taxon>
        <taxon>Rotifera</taxon>
        <taxon>Eurotatoria</taxon>
        <taxon>Bdelloidea</taxon>
        <taxon>Philodinida</taxon>
        <taxon>Philodinidae</taxon>
        <taxon>Rotaria</taxon>
    </lineage>
</organism>
<evidence type="ECO:0000313" key="1">
    <source>
        <dbReference type="EMBL" id="CAF4344111.1"/>
    </source>
</evidence>
<dbReference type="EMBL" id="CAJOBG010026869">
    <property type="protein sequence ID" value="CAF4344111.1"/>
    <property type="molecule type" value="Genomic_DNA"/>
</dbReference>
<gene>
    <name evidence="1" type="ORF">OVN521_LOCUS32705</name>
</gene>
<sequence>LETINIPDDDDVELLLSLTTSFDDNLQSLLLLEIESNRDTGKLS</sequence>
<comment type="caution">
    <text evidence="1">The sequence shown here is derived from an EMBL/GenBank/DDBJ whole genome shotgun (WGS) entry which is preliminary data.</text>
</comment>
<accession>A0A820KKC3</accession>
<dbReference type="AlphaFoldDB" id="A0A820KKC3"/>